<comment type="caution">
    <text evidence="2">The sequence shown here is derived from an EMBL/GenBank/DDBJ whole genome shotgun (WGS) entry which is preliminary data.</text>
</comment>
<dbReference type="Proteomes" id="UP000790347">
    <property type="component" value="Unassembled WGS sequence"/>
</dbReference>
<name>A0A922L339_DERFA</name>
<keyword evidence="3" id="KW-1185">Reference proteome</keyword>
<evidence type="ECO:0000313" key="3">
    <source>
        <dbReference type="Proteomes" id="UP000790347"/>
    </source>
</evidence>
<evidence type="ECO:0000313" key="2">
    <source>
        <dbReference type="EMBL" id="KAH9501183.1"/>
    </source>
</evidence>
<reference evidence="2" key="1">
    <citation type="submission" date="2013-05" db="EMBL/GenBank/DDBJ databases">
        <authorList>
            <person name="Yim A.K.Y."/>
            <person name="Chan T.F."/>
            <person name="Ji K.M."/>
            <person name="Liu X.Y."/>
            <person name="Zhou J.W."/>
            <person name="Li R.Q."/>
            <person name="Yang K.Y."/>
            <person name="Li J."/>
            <person name="Li M."/>
            <person name="Law P.T.W."/>
            <person name="Wu Y.L."/>
            <person name="Cai Z.L."/>
            <person name="Qin H."/>
            <person name="Bao Y."/>
            <person name="Leung R.K.K."/>
            <person name="Ng P.K.S."/>
            <person name="Zou J."/>
            <person name="Zhong X.J."/>
            <person name="Ran P.X."/>
            <person name="Zhong N.S."/>
            <person name="Liu Z.G."/>
            <person name="Tsui S.K.W."/>
        </authorList>
    </citation>
    <scope>NUCLEOTIDE SEQUENCE</scope>
    <source>
        <strain evidence="2">Derf</strain>
        <tissue evidence="2">Whole organism</tissue>
    </source>
</reference>
<sequence>MSLWSIFKNLHCGLIISFNYKTWSLGLYIIQTNTTSSEFKIQNRENIKSKLTRPVQNPENDKSKLTRPVQNSKFKIEKITNPT</sequence>
<protein>
    <submittedName>
        <fullName evidence="2">Uncharacterized protein</fullName>
    </submittedName>
</protein>
<dbReference type="EMBL" id="ASGP02000006">
    <property type="protein sequence ID" value="KAH9501183.1"/>
    <property type="molecule type" value="Genomic_DNA"/>
</dbReference>
<gene>
    <name evidence="2" type="ORF">DERF_012043</name>
</gene>
<feature type="region of interest" description="Disordered" evidence="1">
    <location>
        <begin position="47"/>
        <end position="67"/>
    </location>
</feature>
<evidence type="ECO:0000256" key="1">
    <source>
        <dbReference type="SAM" id="MobiDB-lite"/>
    </source>
</evidence>
<dbReference type="AlphaFoldDB" id="A0A922L339"/>
<organism evidence="2 3">
    <name type="scientific">Dermatophagoides farinae</name>
    <name type="common">American house dust mite</name>
    <dbReference type="NCBI Taxonomy" id="6954"/>
    <lineage>
        <taxon>Eukaryota</taxon>
        <taxon>Metazoa</taxon>
        <taxon>Ecdysozoa</taxon>
        <taxon>Arthropoda</taxon>
        <taxon>Chelicerata</taxon>
        <taxon>Arachnida</taxon>
        <taxon>Acari</taxon>
        <taxon>Acariformes</taxon>
        <taxon>Sarcoptiformes</taxon>
        <taxon>Astigmata</taxon>
        <taxon>Psoroptidia</taxon>
        <taxon>Analgoidea</taxon>
        <taxon>Pyroglyphidae</taxon>
        <taxon>Dermatophagoidinae</taxon>
        <taxon>Dermatophagoides</taxon>
    </lineage>
</organism>
<proteinExistence type="predicted"/>
<accession>A0A922L339</accession>
<reference evidence="2" key="2">
    <citation type="journal article" date="2022" name="Res Sq">
        <title>Comparative Genomics Reveals Insights into the Divergent Evolution of Astigmatic Mites and Household Pest Adaptations.</title>
        <authorList>
            <person name="Xiong Q."/>
            <person name="Wan A.T.-Y."/>
            <person name="Liu X.-Y."/>
            <person name="Fung C.S.-H."/>
            <person name="Xiao X."/>
            <person name="Malainual N."/>
            <person name="Hou J."/>
            <person name="Wang L."/>
            <person name="Wang M."/>
            <person name="Yang K."/>
            <person name="Cui Y."/>
            <person name="Leung E."/>
            <person name="Nong W."/>
            <person name="Shin S.-K."/>
            <person name="Au S."/>
            <person name="Jeong K.Y."/>
            <person name="Chew F.T."/>
            <person name="Hui J."/>
            <person name="Leung T.F."/>
            <person name="Tungtrongchitr A."/>
            <person name="Zhong N."/>
            <person name="Liu Z."/>
            <person name="Tsui S."/>
        </authorList>
    </citation>
    <scope>NUCLEOTIDE SEQUENCE</scope>
    <source>
        <strain evidence="2">Derf</strain>
        <tissue evidence="2">Whole organism</tissue>
    </source>
</reference>